<name>A0A484H482_SOUCH</name>
<comment type="caution">
    <text evidence="2">The sequence shown here is derived from an EMBL/GenBank/DDBJ whole genome shotgun (WGS) entry which is preliminary data.</text>
</comment>
<evidence type="ECO:0000313" key="3">
    <source>
        <dbReference type="Proteomes" id="UP000295264"/>
    </source>
</evidence>
<dbReference type="InterPro" id="IPR001909">
    <property type="entry name" value="KRAB"/>
</dbReference>
<dbReference type="SUPFAM" id="SSF109640">
    <property type="entry name" value="KRAB domain (Kruppel-associated box)"/>
    <property type="match status" value="1"/>
</dbReference>
<dbReference type="Gene3D" id="6.10.140.140">
    <property type="match status" value="1"/>
</dbReference>
<protein>
    <recommendedName>
        <fullName evidence="1">KRAB domain-containing protein</fullName>
    </recommendedName>
</protein>
<accession>A0A484H482</accession>
<gene>
    <name evidence="2" type="ORF">DBR06_SOUSAS1610165</name>
</gene>
<evidence type="ECO:0000259" key="1">
    <source>
        <dbReference type="PROSITE" id="PS50805"/>
    </source>
</evidence>
<proteinExistence type="predicted"/>
<dbReference type="EMBL" id="QWLN02000017">
    <property type="protein sequence ID" value="TEA42659.1"/>
    <property type="molecule type" value="Genomic_DNA"/>
</dbReference>
<dbReference type="InterPro" id="IPR036051">
    <property type="entry name" value="KRAB_dom_sf"/>
</dbReference>
<organism evidence="2 3">
    <name type="scientific">Sousa chinensis</name>
    <name type="common">Indo-pacific humpbacked dolphin</name>
    <name type="synonym">Steno chinensis</name>
    <dbReference type="NCBI Taxonomy" id="103600"/>
    <lineage>
        <taxon>Eukaryota</taxon>
        <taxon>Metazoa</taxon>
        <taxon>Chordata</taxon>
        <taxon>Craniata</taxon>
        <taxon>Vertebrata</taxon>
        <taxon>Euteleostomi</taxon>
        <taxon>Mammalia</taxon>
        <taxon>Eutheria</taxon>
        <taxon>Laurasiatheria</taxon>
        <taxon>Artiodactyla</taxon>
        <taxon>Whippomorpha</taxon>
        <taxon>Cetacea</taxon>
        <taxon>Odontoceti</taxon>
        <taxon>Delphinidae</taxon>
        <taxon>Sousa</taxon>
    </lineage>
</organism>
<dbReference type="Pfam" id="PF01352">
    <property type="entry name" value="KRAB"/>
    <property type="match status" value="1"/>
</dbReference>
<keyword evidence="3" id="KW-1185">Reference proteome</keyword>
<dbReference type="GO" id="GO:0006355">
    <property type="term" value="P:regulation of DNA-templated transcription"/>
    <property type="evidence" value="ECO:0007669"/>
    <property type="project" value="InterPro"/>
</dbReference>
<reference evidence="2 3" key="1">
    <citation type="journal article" date="2018" name="Genomics">
        <title>Molecular footprints of inshore aquatic adaptation in Indo-Pacific humpback dolphin (Sousa chinensis).</title>
        <authorList>
            <person name="Ming Y."/>
            <person name="Jian J."/>
            <person name="Yu F."/>
            <person name="Yu X."/>
            <person name="Wang J."/>
            <person name="Liu W."/>
        </authorList>
    </citation>
    <scope>NUCLEOTIDE SEQUENCE [LARGE SCALE GENOMIC DNA]</scope>
    <source>
        <strain evidence="2">MY-2018</strain>
        <tissue evidence="2">Skin</tissue>
    </source>
</reference>
<feature type="non-terminal residue" evidence="2">
    <location>
        <position position="1"/>
    </location>
</feature>
<feature type="domain" description="KRAB" evidence="1">
    <location>
        <begin position="1"/>
        <end position="23"/>
    </location>
</feature>
<dbReference type="PROSITE" id="PS50805">
    <property type="entry name" value="KRAB"/>
    <property type="match status" value="1"/>
</dbReference>
<dbReference type="AlphaFoldDB" id="A0A484H482"/>
<sequence length="23" mass="2701">DEWGQLDAAQRSLYWEVMLETCG</sequence>
<dbReference type="Proteomes" id="UP000295264">
    <property type="component" value="Unassembled WGS sequence"/>
</dbReference>
<evidence type="ECO:0000313" key="2">
    <source>
        <dbReference type="EMBL" id="TEA42659.1"/>
    </source>
</evidence>